<dbReference type="Pfam" id="PF11069">
    <property type="entry name" value="CFAP298"/>
    <property type="match status" value="1"/>
</dbReference>
<feature type="compositionally biased region" description="Acidic residues" evidence="2">
    <location>
        <begin position="61"/>
        <end position="71"/>
    </location>
</feature>
<reference evidence="3 4" key="1">
    <citation type="journal article" date="2024" name="Nat. Commun.">
        <title>Phylogenomics reveals the evolutionary origins of lichenization in chlorophyte algae.</title>
        <authorList>
            <person name="Puginier C."/>
            <person name="Libourel C."/>
            <person name="Otte J."/>
            <person name="Skaloud P."/>
            <person name="Haon M."/>
            <person name="Grisel S."/>
            <person name="Petersen M."/>
            <person name="Berrin J.G."/>
            <person name="Delaux P.M."/>
            <person name="Dal Grande F."/>
            <person name="Keller J."/>
        </authorList>
    </citation>
    <scope>NUCLEOTIDE SEQUENCE [LARGE SCALE GENOMIC DNA]</scope>
    <source>
        <strain evidence="3 4">SAG 2145</strain>
    </source>
</reference>
<dbReference type="InterPro" id="IPR021298">
    <property type="entry name" value="CFAP298"/>
</dbReference>
<name>A0AAW1RGL1_9CHLO</name>
<gene>
    <name evidence="3" type="ORF">WJX74_002381</name>
</gene>
<sequence>MVRLHVKRSDTQEFLVDTTVEAEVSEVIKQVVELNNLKHKIERLRLEGGELAKYGPALSSEDQEELEEEEEKVSSQSGQEVTIDPTGRRSGDACSKELQEQLLKALDEAAAAGSQEQVAKKVALTHEGLLRAIDTVRGAVMSAYPQGLPPWDRVRQALEGTEQLAGTSRENDDLDPRTTELWFAGKQMLPGNKLSAHAGNQERSKLIVRVQKAGQSAPQREPAVDVATQQAMLSWYRKKQDEQERLAGEEADDYAHSRWADPQSLKTYFSGGYVEAIATKRDVQLEHLRVSARKHSDQITTLQICTHQSAQAGGPAKLAR</sequence>
<dbReference type="Proteomes" id="UP001438707">
    <property type="component" value="Unassembled WGS sequence"/>
</dbReference>
<evidence type="ECO:0000256" key="1">
    <source>
        <dbReference type="ARBA" id="ARBA00009619"/>
    </source>
</evidence>
<accession>A0AAW1RGL1</accession>
<evidence type="ECO:0000313" key="4">
    <source>
        <dbReference type="Proteomes" id="UP001438707"/>
    </source>
</evidence>
<dbReference type="GO" id="GO:0003352">
    <property type="term" value="P:regulation of cilium movement"/>
    <property type="evidence" value="ECO:0007669"/>
    <property type="project" value="InterPro"/>
</dbReference>
<dbReference type="PANTHER" id="PTHR13238:SF0">
    <property type="entry name" value="CILIA- AND FLAGELLA-ASSOCIATED PROTEIN 298"/>
    <property type="match status" value="1"/>
</dbReference>
<dbReference type="AlphaFoldDB" id="A0AAW1RGL1"/>
<evidence type="ECO:0008006" key="5">
    <source>
        <dbReference type="Google" id="ProtNLM"/>
    </source>
</evidence>
<proteinExistence type="inferred from homology"/>
<organism evidence="3 4">
    <name type="scientific">Apatococcus lobatus</name>
    <dbReference type="NCBI Taxonomy" id="904363"/>
    <lineage>
        <taxon>Eukaryota</taxon>
        <taxon>Viridiplantae</taxon>
        <taxon>Chlorophyta</taxon>
        <taxon>core chlorophytes</taxon>
        <taxon>Trebouxiophyceae</taxon>
        <taxon>Chlorellales</taxon>
        <taxon>Chlorellaceae</taxon>
        <taxon>Apatococcus</taxon>
    </lineage>
</organism>
<feature type="region of interest" description="Disordered" evidence="2">
    <location>
        <begin position="54"/>
        <end position="93"/>
    </location>
</feature>
<evidence type="ECO:0000313" key="3">
    <source>
        <dbReference type="EMBL" id="KAK9832936.1"/>
    </source>
</evidence>
<dbReference type="PANTHER" id="PTHR13238">
    <property type="entry name" value="PROTEIN C21ORF59"/>
    <property type="match status" value="1"/>
</dbReference>
<comment type="similarity">
    <text evidence="1">Belongs to the CFAP298 family.</text>
</comment>
<dbReference type="EMBL" id="JALJOS010000011">
    <property type="protein sequence ID" value="KAK9832936.1"/>
    <property type="molecule type" value="Genomic_DNA"/>
</dbReference>
<evidence type="ECO:0000256" key="2">
    <source>
        <dbReference type="SAM" id="MobiDB-lite"/>
    </source>
</evidence>
<comment type="caution">
    <text evidence="3">The sequence shown here is derived from an EMBL/GenBank/DDBJ whole genome shotgun (WGS) entry which is preliminary data.</text>
</comment>
<protein>
    <recommendedName>
        <fullName evidence="5">Ubiquitin-like domain-containing protein</fullName>
    </recommendedName>
</protein>
<keyword evidence="4" id="KW-1185">Reference proteome</keyword>